<dbReference type="RefSeq" id="WP_143521361.1">
    <property type="nucleotide sequence ID" value="NZ_FNQF01000012.1"/>
</dbReference>
<comment type="caution">
    <text evidence="17">Lacks conserved residue(s) required for the propagation of feature annotation.</text>
</comment>
<keyword evidence="10 17" id="KW-0520">NAD</keyword>
<evidence type="ECO:0000256" key="2">
    <source>
        <dbReference type="ARBA" id="ARBA00000909"/>
    </source>
</evidence>
<dbReference type="PANTHER" id="PTHR12592:SF0">
    <property type="entry name" value="ATP-DEPENDENT (S)-NAD(P)H-HYDRATE DEHYDRATASE"/>
    <property type="match status" value="1"/>
</dbReference>
<feature type="binding site" evidence="18">
    <location>
        <position position="157"/>
    </location>
    <ligand>
        <name>(6S)-NADPHX</name>
        <dbReference type="ChEBI" id="CHEBI:64076"/>
    </ligand>
</feature>
<evidence type="ECO:0000256" key="15">
    <source>
        <dbReference type="ARBA" id="ARBA00048238"/>
    </source>
</evidence>
<feature type="binding site" evidence="18">
    <location>
        <position position="58"/>
    </location>
    <ligand>
        <name>K(+)</name>
        <dbReference type="ChEBI" id="CHEBI:29103"/>
    </ligand>
</feature>
<gene>
    <name evidence="17" type="primary">nnrD</name>
    <name evidence="18" type="synonym">nnrE</name>
    <name evidence="22" type="ORF">SAMN05421540_11225</name>
</gene>
<dbReference type="InterPro" id="IPR030677">
    <property type="entry name" value="Nnr"/>
</dbReference>
<dbReference type="CDD" id="cd01171">
    <property type="entry name" value="YXKO-related"/>
    <property type="match status" value="1"/>
</dbReference>
<feature type="binding site" evidence="17">
    <location>
        <position position="435"/>
    </location>
    <ligand>
        <name>AMP</name>
        <dbReference type="ChEBI" id="CHEBI:456215"/>
    </ligand>
</feature>
<evidence type="ECO:0000256" key="19">
    <source>
        <dbReference type="PIRNR" id="PIRNR017184"/>
    </source>
</evidence>
<keyword evidence="6 17" id="KW-0547">Nucleotide-binding</keyword>
<evidence type="ECO:0000256" key="11">
    <source>
        <dbReference type="ARBA" id="ARBA00023235"/>
    </source>
</evidence>
<accession>A0A1H4DLG2</accession>
<evidence type="ECO:0000256" key="18">
    <source>
        <dbReference type="HAMAP-Rule" id="MF_01966"/>
    </source>
</evidence>
<evidence type="ECO:0000256" key="7">
    <source>
        <dbReference type="ARBA" id="ARBA00022840"/>
    </source>
</evidence>
<evidence type="ECO:0000256" key="13">
    <source>
        <dbReference type="ARBA" id="ARBA00023268"/>
    </source>
</evidence>
<dbReference type="Pfam" id="PF01256">
    <property type="entry name" value="Carb_kinase"/>
    <property type="match status" value="1"/>
</dbReference>
<comment type="cofactor">
    <cofactor evidence="17">
        <name>Mg(2+)</name>
        <dbReference type="ChEBI" id="CHEBI:18420"/>
    </cofactor>
</comment>
<comment type="similarity">
    <text evidence="4 19">In the C-terminal section; belongs to the NnrD/CARKD family.</text>
</comment>
<evidence type="ECO:0000313" key="23">
    <source>
        <dbReference type="Proteomes" id="UP000198820"/>
    </source>
</evidence>
<sequence length="497" mass="55061">MKIYSPDQLSELDQLTIKEKQISSHQLMQTAAEKASDLLLEQLDENQKIYLFCGIGNNAGDGFAMAKIFLDQGFNVEVFILKYADNLSHDAQLNYDILEDEITIQEVSEAKELPDFENNPVVIDAIFGVGLNRELPNFVQEVISFLNKTEAYKVAIDCPSGLYAHQANQKKDVVFNADLTLTFHAPKLSFLFSDFGNKVGEMKILDIGLLQKHHLKSEYNYIDQKFIKSIFKKRETFSHKGTYGHLVLVGGQKGMFGSVMLSAKAAMRSGVGKLTILCPPKAVEMLNITLPEAMTIESDHENFIAYQEFDFSYQTIGIGMGVGTSENAFSALKNYLEKTEKPILIDADGLNLISQNKDLLQLLPAKSVLTPHIGELKRLIGEWSNSFEMLDKAKSFSKKHDCILVVKEAFTKVIYHDKVYMNSTGNAGLATAGSGDVLAGIISGLIAQSYTSLQASILGVYLHGLSADLYVDKFSVNSLIASDLIDYLGNTFYETEG</sequence>
<name>A0A1H4DLG2_9FLAO</name>
<dbReference type="InterPro" id="IPR017953">
    <property type="entry name" value="Carbohydrate_kinase_pred_CS"/>
</dbReference>
<evidence type="ECO:0000256" key="5">
    <source>
        <dbReference type="ARBA" id="ARBA00022723"/>
    </source>
</evidence>
<evidence type="ECO:0000259" key="20">
    <source>
        <dbReference type="PROSITE" id="PS51383"/>
    </source>
</evidence>
<dbReference type="EC" id="4.2.1.136" evidence="19"/>
<dbReference type="Pfam" id="PF03853">
    <property type="entry name" value="YjeF_N"/>
    <property type="match status" value="1"/>
</dbReference>
<comment type="similarity">
    <text evidence="18">Belongs to the NnrE/AIBP family.</text>
</comment>
<dbReference type="InterPro" id="IPR004443">
    <property type="entry name" value="YjeF_N_dom"/>
</dbReference>
<evidence type="ECO:0000259" key="21">
    <source>
        <dbReference type="PROSITE" id="PS51385"/>
    </source>
</evidence>
<dbReference type="GO" id="GO:0046496">
    <property type="term" value="P:nicotinamide nucleotide metabolic process"/>
    <property type="evidence" value="ECO:0007669"/>
    <property type="project" value="UniProtKB-UniRule"/>
</dbReference>
<dbReference type="GO" id="GO:0110051">
    <property type="term" value="P:metabolite repair"/>
    <property type="evidence" value="ECO:0007669"/>
    <property type="project" value="TreeGrafter"/>
</dbReference>
<dbReference type="NCBIfam" id="TIGR00196">
    <property type="entry name" value="yjeF_cterm"/>
    <property type="match status" value="1"/>
</dbReference>
<keyword evidence="8 17" id="KW-0521">NADP</keyword>
<dbReference type="NCBIfam" id="TIGR00197">
    <property type="entry name" value="yjeF_nterm"/>
    <property type="match status" value="1"/>
</dbReference>
<dbReference type="STRING" id="908615.SAMN05421540_11225"/>
<feature type="binding site" evidence="17">
    <location>
        <position position="321"/>
    </location>
    <ligand>
        <name>(6S)-NADPHX</name>
        <dbReference type="ChEBI" id="CHEBI:64076"/>
    </ligand>
</feature>
<dbReference type="GO" id="GO:0016301">
    <property type="term" value="F:kinase activity"/>
    <property type="evidence" value="ECO:0007669"/>
    <property type="project" value="UniProtKB-KW"/>
</dbReference>
<dbReference type="Gene3D" id="3.40.50.10260">
    <property type="entry name" value="YjeF N-terminal domain"/>
    <property type="match status" value="1"/>
</dbReference>
<keyword evidence="11 18" id="KW-0413">Isomerase</keyword>
<dbReference type="PANTHER" id="PTHR12592">
    <property type="entry name" value="ATP-DEPENDENT (S)-NAD(P)H-HYDRATE DEHYDRATASE FAMILY MEMBER"/>
    <property type="match status" value="1"/>
</dbReference>
<comment type="function">
    <text evidence="14 19">Bifunctional enzyme that catalyzes the epimerization of the S- and R-forms of NAD(P)HX and the dehydration of the S-form of NAD(P)HX at the expense of ADP, which is converted to AMP. This allows the repair of both epimers of NAD(P)HX, a damaged form of NAD(P)H that is a result of enzymatic or heat-dependent hydration.</text>
</comment>
<comment type="catalytic activity">
    <reaction evidence="2 18 19">
        <text>(6R)-NADPHX = (6S)-NADPHX</text>
        <dbReference type="Rhea" id="RHEA:32227"/>
        <dbReference type="ChEBI" id="CHEBI:64076"/>
        <dbReference type="ChEBI" id="CHEBI:64077"/>
        <dbReference type="EC" id="5.1.99.6"/>
    </reaction>
</comment>
<evidence type="ECO:0000256" key="8">
    <source>
        <dbReference type="ARBA" id="ARBA00022857"/>
    </source>
</evidence>
<evidence type="ECO:0000256" key="4">
    <source>
        <dbReference type="ARBA" id="ARBA00009524"/>
    </source>
</evidence>
<evidence type="ECO:0000256" key="17">
    <source>
        <dbReference type="HAMAP-Rule" id="MF_01965"/>
    </source>
</evidence>
<dbReference type="GO" id="GO:0052856">
    <property type="term" value="F:NAD(P)HX epimerase activity"/>
    <property type="evidence" value="ECO:0007669"/>
    <property type="project" value="UniProtKB-UniRule"/>
</dbReference>
<dbReference type="AlphaFoldDB" id="A0A1H4DLG2"/>
<comment type="function">
    <text evidence="17">Catalyzes the dehydration of the S-form of NAD(P)HX at the expense of ADP, which is converted to AMP. Together with NAD(P)HX epimerase, which catalyzes the epimerization of the S- and R-forms, the enzyme allows the repair of both epimers of NAD(P)HX, a damaged form of NAD(P)H that is a result of enzymatic or heat-dependent hydration.</text>
</comment>
<dbReference type="SUPFAM" id="SSF64153">
    <property type="entry name" value="YjeF N-terminal domain-like"/>
    <property type="match status" value="1"/>
</dbReference>
<feature type="binding site" evidence="18">
    <location>
        <position position="160"/>
    </location>
    <ligand>
        <name>K(+)</name>
        <dbReference type="ChEBI" id="CHEBI:29103"/>
    </ligand>
</feature>
<dbReference type="SUPFAM" id="SSF53613">
    <property type="entry name" value="Ribokinase-like"/>
    <property type="match status" value="1"/>
</dbReference>
<keyword evidence="7 17" id="KW-0067">ATP-binding</keyword>
<feature type="domain" description="YjeF N-terminal" evidence="21">
    <location>
        <begin position="9"/>
        <end position="215"/>
    </location>
</feature>
<keyword evidence="9 18" id="KW-0630">Potassium</keyword>
<organism evidence="22 23">
    <name type="scientific">Psychroflexus halocasei</name>
    <dbReference type="NCBI Taxonomy" id="908615"/>
    <lineage>
        <taxon>Bacteria</taxon>
        <taxon>Pseudomonadati</taxon>
        <taxon>Bacteroidota</taxon>
        <taxon>Flavobacteriia</taxon>
        <taxon>Flavobacteriales</taxon>
        <taxon>Flavobacteriaceae</taxon>
        <taxon>Psychroflexus</taxon>
    </lineage>
</organism>
<comment type="similarity">
    <text evidence="3 19">In the N-terminal section; belongs to the NnrE/AIBP family.</text>
</comment>
<evidence type="ECO:0000256" key="16">
    <source>
        <dbReference type="ARBA" id="ARBA00049209"/>
    </source>
</evidence>
<feature type="binding site" evidence="18">
    <location>
        <begin position="128"/>
        <end position="134"/>
    </location>
    <ligand>
        <name>(6S)-NADPHX</name>
        <dbReference type="ChEBI" id="CHEBI:64076"/>
    </ligand>
</feature>
<keyword evidence="22" id="KW-0418">Kinase</keyword>
<keyword evidence="12 17" id="KW-0456">Lyase</keyword>
<evidence type="ECO:0000256" key="3">
    <source>
        <dbReference type="ARBA" id="ARBA00006001"/>
    </source>
</evidence>
<dbReference type="GO" id="GO:0052855">
    <property type="term" value="F:ADP-dependent NAD(P)H-hydrate dehydratase activity"/>
    <property type="evidence" value="ECO:0007669"/>
    <property type="project" value="UniProtKB-UniRule"/>
</dbReference>
<dbReference type="InterPro" id="IPR000631">
    <property type="entry name" value="CARKD"/>
</dbReference>
<dbReference type="Proteomes" id="UP000198820">
    <property type="component" value="Unassembled WGS sequence"/>
</dbReference>
<evidence type="ECO:0000256" key="14">
    <source>
        <dbReference type="ARBA" id="ARBA00025153"/>
    </source>
</evidence>
<dbReference type="GO" id="GO:0046872">
    <property type="term" value="F:metal ion binding"/>
    <property type="evidence" value="ECO:0007669"/>
    <property type="project" value="UniProtKB-UniRule"/>
</dbReference>
<dbReference type="EMBL" id="FNQF01000012">
    <property type="protein sequence ID" value="SEA73595.1"/>
    <property type="molecule type" value="Genomic_DNA"/>
</dbReference>
<keyword evidence="5 18" id="KW-0479">Metal-binding</keyword>
<comment type="catalytic activity">
    <reaction evidence="1 18 19">
        <text>(6R)-NADHX = (6S)-NADHX</text>
        <dbReference type="Rhea" id="RHEA:32215"/>
        <dbReference type="ChEBI" id="CHEBI:64074"/>
        <dbReference type="ChEBI" id="CHEBI:64075"/>
        <dbReference type="EC" id="5.1.99.6"/>
    </reaction>
</comment>
<reference evidence="22 23" key="1">
    <citation type="submission" date="2016-10" db="EMBL/GenBank/DDBJ databases">
        <authorList>
            <person name="de Groot N.N."/>
        </authorList>
    </citation>
    <scope>NUCLEOTIDE SEQUENCE [LARGE SCALE GENOMIC DNA]</scope>
    <source>
        <strain evidence="22 23">DSM 23581</strain>
    </source>
</reference>
<comment type="subunit">
    <text evidence="17">Homotetramer.</text>
</comment>
<keyword evidence="13" id="KW-0511">Multifunctional enzyme</keyword>
<comment type="similarity">
    <text evidence="17">Belongs to the NnrD/CARKD family.</text>
</comment>
<evidence type="ECO:0000313" key="22">
    <source>
        <dbReference type="EMBL" id="SEA73595.1"/>
    </source>
</evidence>
<comment type="cofactor">
    <cofactor evidence="18 19">
        <name>K(+)</name>
        <dbReference type="ChEBI" id="CHEBI:29103"/>
    </cofactor>
    <text evidence="18 19">Binds 1 potassium ion per subunit.</text>
</comment>
<keyword evidence="22" id="KW-0808">Transferase</keyword>
<dbReference type="PROSITE" id="PS01050">
    <property type="entry name" value="YJEF_C_2"/>
    <property type="match status" value="1"/>
</dbReference>
<dbReference type="InterPro" id="IPR036652">
    <property type="entry name" value="YjeF_N_dom_sf"/>
</dbReference>
<comment type="catalytic activity">
    <reaction evidence="16 17 19">
        <text>(6S)-NADPHX + ADP = AMP + phosphate + NADPH + H(+)</text>
        <dbReference type="Rhea" id="RHEA:32235"/>
        <dbReference type="ChEBI" id="CHEBI:15378"/>
        <dbReference type="ChEBI" id="CHEBI:43474"/>
        <dbReference type="ChEBI" id="CHEBI:57783"/>
        <dbReference type="ChEBI" id="CHEBI:64076"/>
        <dbReference type="ChEBI" id="CHEBI:456215"/>
        <dbReference type="ChEBI" id="CHEBI:456216"/>
        <dbReference type="EC" id="4.2.1.136"/>
    </reaction>
</comment>
<comment type="catalytic activity">
    <reaction evidence="15 17 19">
        <text>(6S)-NADHX + ADP = AMP + phosphate + NADH + H(+)</text>
        <dbReference type="Rhea" id="RHEA:32223"/>
        <dbReference type="ChEBI" id="CHEBI:15378"/>
        <dbReference type="ChEBI" id="CHEBI:43474"/>
        <dbReference type="ChEBI" id="CHEBI:57945"/>
        <dbReference type="ChEBI" id="CHEBI:64074"/>
        <dbReference type="ChEBI" id="CHEBI:456215"/>
        <dbReference type="ChEBI" id="CHEBI:456216"/>
        <dbReference type="EC" id="4.2.1.136"/>
    </reaction>
</comment>
<evidence type="ECO:0000256" key="1">
    <source>
        <dbReference type="ARBA" id="ARBA00000013"/>
    </source>
</evidence>
<dbReference type="Gene3D" id="3.40.1190.20">
    <property type="match status" value="1"/>
</dbReference>
<dbReference type="InterPro" id="IPR029056">
    <property type="entry name" value="Ribokinase-like"/>
</dbReference>
<feature type="domain" description="YjeF C-terminal" evidence="20">
    <location>
        <begin position="223"/>
        <end position="495"/>
    </location>
</feature>
<evidence type="ECO:0000256" key="6">
    <source>
        <dbReference type="ARBA" id="ARBA00022741"/>
    </source>
</evidence>
<feature type="binding site" evidence="17">
    <location>
        <position position="436"/>
    </location>
    <ligand>
        <name>(6S)-NADPHX</name>
        <dbReference type="ChEBI" id="CHEBI:64076"/>
    </ligand>
</feature>
<feature type="binding site" evidence="17">
    <location>
        <begin position="407"/>
        <end position="411"/>
    </location>
    <ligand>
        <name>AMP</name>
        <dbReference type="ChEBI" id="CHEBI:456215"/>
    </ligand>
</feature>
<comment type="function">
    <text evidence="18">Catalyzes the epimerization of the S- and R-forms of NAD(P)HX, a damaged form of NAD(P)H that is a result of enzymatic or heat-dependent hydration. This is a prerequisite for the S-specific NAD(P)H-hydrate dehydratase to allow the repair of both epimers of NAD(P)HX.</text>
</comment>
<protein>
    <recommendedName>
        <fullName evidence="19">Bifunctional NAD(P)H-hydrate repair enzyme</fullName>
    </recommendedName>
    <alternativeName>
        <fullName evidence="19">Nicotinamide nucleotide repair protein</fullName>
    </alternativeName>
    <domain>
        <recommendedName>
            <fullName evidence="19">ADP-dependent (S)-NAD(P)H-hydrate dehydratase</fullName>
            <ecNumber evidence="19">4.2.1.136</ecNumber>
        </recommendedName>
        <alternativeName>
            <fullName evidence="19">ADP-dependent NAD(P)HX dehydratase</fullName>
        </alternativeName>
    </domain>
    <domain>
        <recommendedName>
            <fullName evidence="19">NAD(P)H-hydrate epimerase</fullName>
            <ecNumber evidence="19">5.1.99.6</ecNumber>
        </recommendedName>
    </domain>
</protein>
<dbReference type="HAMAP" id="MF_01965">
    <property type="entry name" value="NADHX_dehydratase"/>
    <property type="match status" value="1"/>
</dbReference>
<dbReference type="PIRSF" id="PIRSF017184">
    <property type="entry name" value="Nnr"/>
    <property type="match status" value="1"/>
</dbReference>
<feature type="binding site" evidence="18">
    <location>
        <position position="124"/>
    </location>
    <ligand>
        <name>K(+)</name>
        <dbReference type="ChEBI" id="CHEBI:29103"/>
    </ligand>
</feature>
<dbReference type="GO" id="GO:0005524">
    <property type="term" value="F:ATP binding"/>
    <property type="evidence" value="ECO:0007669"/>
    <property type="project" value="UniProtKB-UniRule"/>
</dbReference>
<dbReference type="HAMAP" id="MF_01966">
    <property type="entry name" value="NADHX_epimerase"/>
    <property type="match status" value="1"/>
</dbReference>
<dbReference type="PROSITE" id="PS51385">
    <property type="entry name" value="YJEF_N"/>
    <property type="match status" value="1"/>
</dbReference>
<proteinExistence type="inferred from homology"/>
<dbReference type="PROSITE" id="PS51383">
    <property type="entry name" value="YJEF_C_3"/>
    <property type="match status" value="1"/>
</dbReference>
<evidence type="ECO:0000256" key="9">
    <source>
        <dbReference type="ARBA" id="ARBA00022958"/>
    </source>
</evidence>
<keyword evidence="23" id="KW-1185">Reference proteome</keyword>
<dbReference type="EC" id="5.1.99.6" evidence="19"/>
<evidence type="ECO:0000256" key="12">
    <source>
        <dbReference type="ARBA" id="ARBA00023239"/>
    </source>
</evidence>
<feature type="binding site" evidence="17">
    <location>
        <position position="372"/>
    </location>
    <ligand>
        <name>(6S)-NADPHX</name>
        <dbReference type="ChEBI" id="CHEBI:64076"/>
    </ligand>
</feature>
<evidence type="ECO:0000256" key="10">
    <source>
        <dbReference type="ARBA" id="ARBA00023027"/>
    </source>
</evidence>